<reference evidence="3" key="2">
    <citation type="submission" date="2017-05" db="EMBL/GenBank/DDBJ databases">
        <authorList>
            <person name="Song R."/>
            <person name="Chenine A.L."/>
            <person name="Ruprecht R.M."/>
        </authorList>
    </citation>
    <scope>NUCLEOTIDE SEQUENCE</scope>
    <source>
        <strain evidence="3">SCGC AB-777_F03</strain>
    </source>
</reference>
<sequence>MYELINDIIKKSLRKITIIFSIIIALIIIIGKYLPVLKIYYPILYLSAVVFSLEVIFLEYYKTKKSLDKSLLYYIAYLYSLSFSTSNIKRLLEIAIEEKAEFKDINYYMSKILFLTKKYNYTIPEAIRYVLPYIPNSNFKSFLERFATSIDIGEEISEFLYKEYETQLAIYEANYEKGLENIRLLDEFIISLLSSLGFAFSIILFIPFLIGANIIFLLADFFIIFIVINLLIYYVSKYYIPDDGLWSHSKEKPKEYITIRYLFYLLSFLSYILFLALFLVLKLQLLEAFAIAVTPLAYVSYRMILLERALKIKENHFPAFFSSIIEYSEIFGSNQTKILDNVIIHDFGLLNEDINRLRKRINITKNYSESWRYFIVELGSSIAEKIIKVFEKVLSYNGDTKKAGDMLYNILIKIIELRSRKSQFISNLRGIIYGTYIAFIAILFIIAQILYLLNQMFQGISTALGTAVAQIGINIYTFSIPLYILQDYIFVISIIEAFILAGTLKNIDGGSKLGMFLDATVMIWLSALLNIGVYYLFTYVFSGLSLVKI</sequence>
<feature type="transmembrane region" description="Helical" evidence="1">
    <location>
        <begin position="286"/>
        <end position="305"/>
    </location>
</feature>
<organism evidence="3">
    <name type="scientific">Nanobsidianus stetteri</name>
    <dbReference type="NCBI Taxonomy" id="1294122"/>
    <lineage>
        <taxon>Archaea</taxon>
        <taxon>Nanobdellota</taxon>
        <taxon>Candidatus Nanoarchaeia</taxon>
        <taxon>Nanoarchaeales</taxon>
        <taxon>Nanopusillaceae</taxon>
        <taxon>Candidatus Nanobsidianus</taxon>
    </lineage>
</organism>
<feature type="transmembrane region" description="Helical" evidence="1">
    <location>
        <begin position="12"/>
        <end position="33"/>
    </location>
</feature>
<feature type="transmembrane region" description="Helical" evidence="1">
    <location>
        <begin position="519"/>
        <end position="541"/>
    </location>
</feature>
<dbReference type="InterPro" id="IPR056569">
    <property type="entry name" value="ArlJ-like"/>
</dbReference>
<dbReference type="RefSeq" id="WP_228615179.1">
    <property type="nucleotide sequence ID" value="NZ_QEFP02000004.1"/>
</dbReference>
<comment type="caution">
    <text evidence="3">The sequence shown here is derived from an EMBL/GenBank/DDBJ whole genome shotgun (WGS) entry which is preliminary data.</text>
</comment>
<feature type="transmembrane region" description="Helical" evidence="1">
    <location>
        <begin position="188"/>
        <end position="210"/>
    </location>
</feature>
<dbReference type="PANTHER" id="PTHR35402">
    <property type="entry name" value="INTEGRAL MEMBRANE PROTEIN-RELATED"/>
    <property type="match status" value="1"/>
</dbReference>
<reference evidence="3" key="1">
    <citation type="journal article" date="2015" name="Appl. Environ. Microbiol.">
        <title>Nanoarchaeota, Their Sulfolobales Host, and Nanoarchaeota Virus Distribution across Yellowstone National Park Hot Springs.</title>
        <authorList>
            <person name="Munson-McGee J.H."/>
            <person name="Field E.K."/>
            <person name="Bateson M."/>
            <person name="Rooney C."/>
            <person name="Stepanauskas R."/>
            <person name="Young M.J."/>
        </authorList>
    </citation>
    <scope>NUCLEOTIDE SEQUENCE [LARGE SCALE GENOMIC DNA]</scope>
    <source>
        <strain evidence="3">SCGC AB-777_F03</strain>
    </source>
</reference>
<keyword evidence="1" id="KW-0812">Transmembrane</keyword>
<dbReference type="PANTHER" id="PTHR35402:SF2">
    <property type="entry name" value="FLAGELLA ACCESSORY PROTEIN J"/>
    <property type="match status" value="1"/>
</dbReference>
<reference evidence="2" key="3">
    <citation type="submission" date="2017-05" db="EMBL/GenBank/DDBJ databases">
        <authorList>
            <person name="Munson-Mcgee J.H."/>
        </authorList>
    </citation>
    <scope>NUCLEOTIDE SEQUENCE</scope>
    <source>
        <strain evidence="2">SCGC AB-777_F03</strain>
    </source>
</reference>
<keyword evidence="1" id="KW-0472">Membrane</keyword>
<name>A0A2T9WMA6_NANST</name>
<dbReference type="AlphaFoldDB" id="A0A2T9WMA6"/>
<evidence type="ECO:0000313" key="2">
    <source>
        <dbReference type="EMBL" id="MCC5446950.1"/>
    </source>
</evidence>
<dbReference type="Proteomes" id="UP000245509">
    <property type="component" value="Unassembled WGS sequence"/>
</dbReference>
<feature type="transmembrane region" description="Helical" evidence="1">
    <location>
        <begin position="216"/>
        <end position="240"/>
    </location>
</feature>
<keyword evidence="1" id="KW-1133">Transmembrane helix</keyword>
<feature type="transmembrane region" description="Helical" evidence="1">
    <location>
        <begin position="261"/>
        <end position="280"/>
    </location>
</feature>
<protein>
    <recommendedName>
        <fullName evidence="4">Archaeal flagella assembly protein J</fullName>
    </recommendedName>
</protein>
<feature type="transmembrane region" description="Helical" evidence="1">
    <location>
        <begin position="457"/>
        <end position="476"/>
    </location>
</feature>
<feature type="transmembrane region" description="Helical" evidence="1">
    <location>
        <begin position="39"/>
        <end position="61"/>
    </location>
</feature>
<dbReference type="EMBL" id="QEFP01000001">
    <property type="protein sequence ID" value="PVU68959.1"/>
    <property type="molecule type" value="Genomic_DNA"/>
</dbReference>
<gene>
    <name evidence="2" type="ORF">DDW03_000845</name>
    <name evidence="3" type="ORF">DDW03_00315</name>
</gene>
<feature type="transmembrane region" description="Helical" evidence="1">
    <location>
        <begin position="488"/>
        <end position="507"/>
    </location>
</feature>
<evidence type="ECO:0008006" key="4">
    <source>
        <dbReference type="Google" id="ProtNLM"/>
    </source>
</evidence>
<feature type="transmembrane region" description="Helical" evidence="1">
    <location>
        <begin position="430"/>
        <end position="451"/>
    </location>
</feature>
<accession>A0A2T9WMA6</accession>
<reference evidence="2" key="4">
    <citation type="submission" date="2021-11" db="EMBL/GenBank/DDBJ databases">
        <authorList>
            <person name="Munson-Mcgee J."/>
            <person name="Field E."/>
            <person name="Bateson M."/>
            <person name="Rooney C."/>
            <person name="Stepanauskas R."/>
            <person name="Young M."/>
        </authorList>
    </citation>
    <scope>NUCLEOTIDE SEQUENCE</scope>
    <source>
        <strain evidence="2">SCGC AB-777_F03</strain>
    </source>
</reference>
<evidence type="ECO:0000256" key="1">
    <source>
        <dbReference type="SAM" id="Phobius"/>
    </source>
</evidence>
<evidence type="ECO:0000313" key="3">
    <source>
        <dbReference type="EMBL" id="PVU68959.1"/>
    </source>
</evidence>
<dbReference type="EMBL" id="QEFP02000004">
    <property type="protein sequence ID" value="MCC5446950.1"/>
    <property type="molecule type" value="Genomic_DNA"/>
</dbReference>
<proteinExistence type="predicted"/>